<dbReference type="Proteomes" id="UP000001292">
    <property type="component" value="Unassembled WGS sequence"/>
</dbReference>
<evidence type="ECO:0000256" key="1">
    <source>
        <dbReference type="SAM" id="MobiDB-lite"/>
    </source>
</evidence>
<feature type="region of interest" description="Disordered" evidence="1">
    <location>
        <begin position="1"/>
        <end position="26"/>
    </location>
</feature>
<dbReference type="HOGENOM" id="CLU_190933_0_0_1"/>
<keyword evidence="3" id="KW-1185">Reference proteome</keyword>
<organism evidence="3">
    <name type="scientific">Drosophila sechellia</name>
    <name type="common">Fruit fly</name>
    <dbReference type="NCBI Taxonomy" id="7238"/>
    <lineage>
        <taxon>Eukaryota</taxon>
        <taxon>Metazoa</taxon>
        <taxon>Ecdysozoa</taxon>
        <taxon>Arthropoda</taxon>
        <taxon>Hexapoda</taxon>
        <taxon>Insecta</taxon>
        <taxon>Pterygota</taxon>
        <taxon>Neoptera</taxon>
        <taxon>Endopterygota</taxon>
        <taxon>Diptera</taxon>
        <taxon>Brachycera</taxon>
        <taxon>Muscomorpha</taxon>
        <taxon>Ephydroidea</taxon>
        <taxon>Drosophilidae</taxon>
        <taxon>Drosophila</taxon>
        <taxon>Sophophora</taxon>
    </lineage>
</organism>
<feature type="region of interest" description="Disordered" evidence="1">
    <location>
        <begin position="39"/>
        <end position="87"/>
    </location>
</feature>
<feature type="compositionally biased region" description="Acidic residues" evidence="1">
    <location>
        <begin position="56"/>
        <end position="73"/>
    </location>
</feature>
<reference evidence="2 3" key="1">
    <citation type="journal article" date="2007" name="Nature">
        <title>Evolution of genes and genomes on the Drosophila phylogeny.</title>
        <authorList>
            <consortium name="Drosophila 12 Genomes Consortium"/>
            <person name="Clark A.G."/>
            <person name="Eisen M.B."/>
            <person name="Smith D.R."/>
            <person name="Bergman C.M."/>
            <person name="Oliver B."/>
            <person name="Markow T.A."/>
            <person name="Kaufman T.C."/>
            <person name="Kellis M."/>
            <person name="Gelbart W."/>
            <person name="Iyer V.N."/>
            <person name="Pollard D.A."/>
            <person name="Sackton T.B."/>
            <person name="Larracuente A.M."/>
            <person name="Singh N.D."/>
            <person name="Abad J.P."/>
            <person name="Abt D.N."/>
            <person name="Adryan B."/>
            <person name="Aguade M."/>
            <person name="Akashi H."/>
            <person name="Anderson W.W."/>
            <person name="Aquadro C.F."/>
            <person name="Ardell D.H."/>
            <person name="Arguello R."/>
            <person name="Artieri C.G."/>
            <person name="Barbash D.A."/>
            <person name="Barker D."/>
            <person name="Barsanti P."/>
            <person name="Batterham P."/>
            <person name="Batzoglou S."/>
            <person name="Begun D."/>
            <person name="Bhutkar A."/>
            <person name="Blanco E."/>
            <person name="Bosak S.A."/>
            <person name="Bradley R.K."/>
            <person name="Brand A.D."/>
            <person name="Brent M.R."/>
            <person name="Brooks A.N."/>
            <person name="Brown R.H."/>
            <person name="Butlin R.K."/>
            <person name="Caggese C."/>
            <person name="Calvi B.R."/>
            <person name="Bernardo de Carvalho A."/>
            <person name="Caspi A."/>
            <person name="Castrezana S."/>
            <person name="Celniker S.E."/>
            <person name="Chang J.L."/>
            <person name="Chapple C."/>
            <person name="Chatterji S."/>
            <person name="Chinwalla A."/>
            <person name="Civetta A."/>
            <person name="Clifton S.W."/>
            <person name="Comeron J.M."/>
            <person name="Costello J.C."/>
            <person name="Coyne J.A."/>
            <person name="Daub J."/>
            <person name="David R.G."/>
            <person name="Delcher A.L."/>
            <person name="Delehaunty K."/>
            <person name="Do C.B."/>
            <person name="Ebling H."/>
            <person name="Edwards K."/>
            <person name="Eickbush T."/>
            <person name="Evans J.D."/>
            <person name="Filipski A."/>
            <person name="Findeiss S."/>
            <person name="Freyhult E."/>
            <person name="Fulton L."/>
            <person name="Fulton R."/>
            <person name="Garcia A.C."/>
            <person name="Gardiner A."/>
            <person name="Garfield D.A."/>
            <person name="Garvin B.E."/>
            <person name="Gibson G."/>
            <person name="Gilbert D."/>
            <person name="Gnerre S."/>
            <person name="Godfrey J."/>
            <person name="Good R."/>
            <person name="Gotea V."/>
            <person name="Gravely B."/>
            <person name="Greenberg A.J."/>
            <person name="Griffiths-Jones S."/>
            <person name="Gross S."/>
            <person name="Guigo R."/>
            <person name="Gustafson E.A."/>
            <person name="Haerty W."/>
            <person name="Hahn M.W."/>
            <person name="Halligan D.L."/>
            <person name="Halpern A.L."/>
            <person name="Halter G.M."/>
            <person name="Han M.V."/>
            <person name="Heger A."/>
            <person name="Hillier L."/>
            <person name="Hinrichs A.S."/>
            <person name="Holmes I."/>
            <person name="Hoskins R.A."/>
            <person name="Hubisz M.J."/>
            <person name="Hultmark D."/>
            <person name="Huntley M.A."/>
            <person name="Jaffe D.B."/>
            <person name="Jagadeeshan S."/>
            <person name="Jeck W.R."/>
            <person name="Johnson J."/>
            <person name="Jones C.D."/>
            <person name="Jordan W.C."/>
            <person name="Karpen G.H."/>
            <person name="Kataoka E."/>
            <person name="Keightley P.D."/>
            <person name="Kheradpour P."/>
            <person name="Kirkness E.F."/>
            <person name="Koerich L.B."/>
            <person name="Kristiansen K."/>
            <person name="Kudrna D."/>
            <person name="Kulathinal R.J."/>
            <person name="Kumar S."/>
            <person name="Kwok R."/>
            <person name="Lander E."/>
            <person name="Langley C.H."/>
            <person name="Lapoint R."/>
            <person name="Lazzaro B.P."/>
            <person name="Lee S.J."/>
            <person name="Levesque L."/>
            <person name="Li R."/>
            <person name="Lin C.F."/>
            <person name="Lin M.F."/>
            <person name="Lindblad-Toh K."/>
            <person name="Llopart A."/>
            <person name="Long M."/>
            <person name="Low L."/>
            <person name="Lozovsky E."/>
            <person name="Lu J."/>
            <person name="Luo M."/>
            <person name="Machado C.A."/>
            <person name="Makalowski W."/>
            <person name="Marzo M."/>
            <person name="Matsuda M."/>
            <person name="Matzkin L."/>
            <person name="McAllister B."/>
            <person name="McBride C.S."/>
            <person name="McKernan B."/>
            <person name="McKernan K."/>
            <person name="Mendez-Lago M."/>
            <person name="Minx P."/>
            <person name="Mollenhauer M.U."/>
            <person name="Montooth K."/>
            <person name="Mount S.M."/>
            <person name="Mu X."/>
            <person name="Myers E."/>
            <person name="Negre B."/>
            <person name="Newfeld S."/>
            <person name="Nielsen R."/>
            <person name="Noor M.A."/>
            <person name="O'Grady P."/>
            <person name="Pachter L."/>
            <person name="Papaceit M."/>
            <person name="Parisi M.J."/>
            <person name="Parisi M."/>
            <person name="Parts L."/>
            <person name="Pedersen J.S."/>
            <person name="Pesole G."/>
            <person name="Phillippy A.M."/>
            <person name="Ponting C.P."/>
            <person name="Pop M."/>
            <person name="Porcelli D."/>
            <person name="Powell J.R."/>
            <person name="Prohaska S."/>
            <person name="Pruitt K."/>
            <person name="Puig M."/>
            <person name="Quesneville H."/>
            <person name="Ram K.R."/>
            <person name="Rand D."/>
            <person name="Rasmussen M.D."/>
            <person name="Reed L.K."/>
            <person name="Reenan R."/>
            <person name="Reily A."/>
            <person name="Remington K.A."/>
            <person name="Rieger T.T."/>
            <person name="Ritchie M.G."/>
            <person name="Robin C."/>
            <person name="Rogers Y.H."/>
            <person name="Rohde C."/>
            <person name="Rozas J."/>
            <person name="Rubenfield M.J."/>
            <person name="Ruiz A."/>
            <person name="Russo S."/>
            <person name="Salzberg S.L."/>
            <person name="Sanchez-Gracia A."/>
            <person name="Saranga D.J."/>
            <person name="Sato H."/>
            <person name="Schaeffer S.W."/>
            <person name="Schatz M.C."/>
            <person name="Schlenke T."/>
            <person name="Schwartz R."/>
            <person name="Segarra C."/>
            <person name="Singh R.S."/>
            <person name="Sirot L."/>
            <person name="Sirota M."/>
            <person name="Sisneros N.B."/>
            <person name="Smith C.D."/>
            <person name="Smith T.F."/>
            <person name="Spieth J."/>
            <person name="Stage D.E."/>
            <person name="Stark A."/>
            <person name="Stephan W."/>
            <person name="Strausberg R.L."/>
            <person name="Strempel S."/>
            <person name="Sturgill D."/>
            <person name="Sutton G."/>
            <person name="Sutton G.G."/>
            <person name="Tao W."/>
            <person name="Teichmann S."/>
            <person name="Tobari Y.N."/>
            <person name="Tomimura Y."/>
            <person name="Tsolas J.M."/>
            <person name="Valente V.L."/>
            <person name="Venter E."/>
            <person name="Venter J.C."/>
            <person name="Vicario S."/>
            <person name="Vieira F.G."/>
            <person name="Vilella A.J."/>
            <person name="Villasante A."/>
            <person name="Walenz B."/>
            <person name="Wang J."/>
            <person name="Wasserman M."/>
            <person name="Watts T."/>
            <person name="Wilson D."/>
            <person name="Wilson R.K."/>
            <person name="Wing R.A."/>
            <person name="Wolfner M.F."/>
            <person name="Wong A."/>
            <person name="Wong G.K."/>
            <person name="Wu C.I."/>
            <person name="Wu G."/>
            <person name="Yamamoto D."/>
            <person name="Yang H.P."/>
            <person name="Yang S.P."/>
            <person name="Yorke J.A."/>
            <person name="Yoshida K."/>
            <person name="Zdobnov E."/>
            <person name="Zhang P."/>
            <person name="Zhang Y."/>
            <person name="Zimin A.V."/>
            <person name="Baldwin J."/>
            <person name="Abdouelleil A."/>
            <person name="Abdulkadir J."/>
            <person name="Abebe A."/>
            <person name="Abera B."/>
            <person name="Abreu J."/>
            <person name="Acer S.C."/>
            <person name="Aftuck L."/>
            <person name="Alexander A."/>
            <person name="An P."/>
            <person name="Anderson E."/>
            <person name="Anderson S."/>
            <person name="Arachi H."/>
            <person name="Azer M."/>
            <person name="Bachantsang P."/>
            <person name="Barry A."/>
            <person name="Bayul T."/>
            <person name="Berlin A."/>
            <person name="Bessette D."/>
            <person name="Bloom T."/>
            <person name="Blye J."/>
            <person name="Boguslavskiy L."/>
            <person name="Bonnet C."/>
            <person name="Boukhgalter B."/>
            <person name="Bourzgui I."/>
            <person name="Brown A."/>
            <person name="Cahill P."/>
            <person name="Channer S."/>
            <person name="Cheshatsang Y."/>
            <person name="Chuda L."/>
            <person name="Citroen M."/>
            <person name="Collymore A."/>
            <person name="Cooke P."/>
            <person name="Costello M."/>
            <person name="D'Aco K."/>
            <person name="Daza R."/>
            <person name="De Haan G."/>
            <person name="DeGray S."/>
            <person name="DeMaso C."/>
            <person name="Dhargay N."/>
            <person name="Dooley K."/>
            <person name="Dooley E."/>
            <person name="Doricent M."/>
            <person name="Dorje P."/>
            <person name="Dorjee K."/>
            <person name="Dupes A."/>
            <person name="Elong R."/>
            <person name="Falk J."/>
            <person name="Farina A."/>
            <person name="Faro S."/>
            <person name="Ferguson D."/>
            <person name="Fisher S."/>
            <person name="Foley C.D."/>
            <person name="Franke A."/>
            <person name="Friedrich D."/>
            <person name="Gadbois L."/>
            <person name="Gearin G."/>
            <person name="Gearin C.R."/>
            <person name="Giannoukos G."/>
            <person name="Goode T."/>
            <person name="Graham J."/>
            <person name="Grandbois E."/>
            <person name="Grewal S."/>
            <person name="Gyaltsen K."/>
            <person name="Hafez N."/>
            <person name="Hagos B."/>
            <person name="Hall J."/>
            <person name="Henson C."/>
            <person name="Hollinger A."/>
            <person name="Honan T."/>
            <person name="Huard M.D."/>
            <person name="Hughes L."/>
            <person name="Hurhula B."/>
            <person name="Husby M.E."/>
            <person name="Kamat A."/>
            <person name="Kanga B."/>
            <person name="Kashin S."/>
            <person name="Khazanovich D."/>
            <person name="Kisner P."/>
            <person name="Lance K."/>
            <person name="Lara M."/>
            <person name="Lee W."/>
            <person name="Lennon N."/>
            <person name="Letendre F."/>
            <person name="LeVine R."/>
            <person name="Lipovsky A."/>
            <person name="Liu X."/>
            <person name="Liu J."/>
            <person name="Liu S."/>
            <person name="Lokyitsang T."/>
            <person name="Lokyitsang Y."/>
            <person name="Lubonja R."/>
            <person name="Lui A."/>
            <person name="MacDonald P."/>
            <person name="Magnisalis V."/>
            <person name="Maru K."/>
            <person name="Matthews C."/>
            <person name="McCusker W."/>
            <person name="McDonough S."/>
            <person name="Mehta T."/>
            <person name="Meldrim J."/>
            <person name="Meneus L."/>
            <person name="Mihai O."/>
            <person name="Mihalev A."/>
            <person name="Mihova T."/>
            <person name="Mittelman R."/>
            <person name="Mlenga V."/>
            <person name="Montmayeur A."/>
            <person name="Mulrain L."/>
            <person name="Navidi A."/>
            <person name="Naylor J."/>
            <person name="Negash T."/>
            <person name="Nguyen T."/>
            <person name="Nguyen N."/>
            <person name="Nicol R."/>
            <person name="Norbu C."/>
            <person name="Norbu N."/>
            <person name="Novod N."/>
            <person name="O'Neill B."/>
            <person name="Osman S."/>
            <person name="Markiewicz E."/>
            <person name="Oyono O.L."/>
            <person name="Patti C."/>
            <person name="Phunkhang P."/>
            <person name="Pierre F."/>
            <person name="Priest M."/>
            <person name="Raghuraman S."/>
            <person name="Rege F."/>
            <person name="Reyes R."/>
            <person name="Rise C."/>
            <person name="Rogov P."/>
            <person name="Ross K."/>
            <person name="Ryan E."/>
            <person name="Settipalli S."/>
            <person name="Shea T."/>
            <person name="Sherpa N."/>
            <person name="Shi L."/>
            <person name="Shih D."/>
            <person name="Sparrow T."/>
            <person name="Spaulding J."/>
            <person name="Stalker J."/>
            <person name="Stange-Thomann N."/>
            <person name="Stavropoulos S."/>
            <person name="Stone C."/>
            <person name="Strader C."/>
            <person name="Tesfaye S."/>
            <person name="Thomson T."/>
            <person name="Thoulutsang Y."/>
            <person name="Thoulutsang D."/>
            <person name="Topham K."/>
            <person name="Topping I."/>
            <person name="Tsamla T."/>
            <person name="Vassiliev H."/>
            <person name="Vo A."/>
            <person name="Wangchuk T."/>
            <person name="Wangdi T."/>
            <person name="Weiand M."/>
            <person name="Wilkinson J."/>
            <person name="Wilson A."/>
            <person name="Yadav S."/>
            <person name="Young G."/>
            <person name="Yu Q."/>
            <person name="Zembek L."/>
            <person name="Zhong D."/>
            <person name="Zimmer A."/>
            <person name="Zwirko Z."/>
            <person name="Jaffe D.B."/>
            <person name="Alvarez P."/>
            <person name="Brockman W."/>
            <person name="Butler J."/>
            <person name="Chin C."/>
            <person name="Gnerre S."/>
            <person name="Grabherr M."/>
            <person name="Kleber M."/>
            <person name="Mauceli E."/>
            <person name="MacCallum I."/>
        </authorList>
    </citation>
    <scope>NUCLEOTIDE SEQUENCE [LARGE SCALE GENOMIC DNA]</scope>
    <source>
        <strain evidence="3">Rob3c / Tucson 14021-0248.25</strain>
    </source>
</reference>
<dbReference type="OMA" id="EGYSRCE"/>
<dbReference type="AlphaFoldDB" id="B4IJT2"/>
<protein>
    <submittedName>
        <fullName evidence="2">GM13696</fullName>
    </submittedName>
</protein>
<accession>B4IJT2</accession>
<gene>
    <name evidence="2" type="primary">Dsec\GM13696</name>
    <name evidence="2" type="ORF">Dsec_GM13696</name>
</gene>
<evidence type="ECO:0000313" key="3">
    <source>
        <dbReference type="Proteomes" id="UP000001292"/>
    </source>
</evidence>
<sequence>MATSRKIATERQDNENDNDNDDDRRNMVTLEKLEEGYSRCEGGDCCAAGYKRQDNDNDNDTEDEDENEKDNYDDSSTMLPAASKRVK</sequence>
<dbReference type="EMBL" id="CH480849">
    <property type="protein sequence ID" value="EDW51235.1"/>
    <property type="molecule type" value="Genomic_DNA"/>
</dbReference>
<proteinExistence type="predicted"/>
<evidence type="ECO:0000313" key="2">
    <source>
        <dbReference type="EMBL" id="EDW51235.1"/>
    </source>
</evidence>
<name>B4IJT2_DROSE</name>